<protein>
    <submittedName>
        <fullName evidence="1">DUF4089 domain-containing protein</fullName>
    </submittedName>
</protein>
<evidence type="ECO:0000313" key="2">
    <source>
        <dbReference type="Proteomes" id="UP001181622"/>
    </source>
</evidence>
<dbReference type="Pfam" id="PF13318">
    <property type="entry name" value="AtzG-like"/>
    <property type="match status" value="1"/>
</dbReference>
<dbReference type="Proteomes" id="UP001181622">
    <property type="component" value="Unassembled WGS sequence"/>
</dbReference>
<comment type="caution">
    <text evidence="1">The sequence shown here is derived from an EMBL/GenBank/DDBJ whole genome shotgun (WGS) entry which is preliminary data.</text>
</comment>
<keyword evidence="2" id="KW-1185">Reference proteome</keyword>
<proteinExistence type="predicted"/>
<dbReference type="RefSeq" id="WP_309389533.1">
    <property type="nucleotide sequence ID" value="NZ_JADBEO010000008.1"/>
</dbReference>
<dbReference type="InterPro" id="IPR025148">
    <property type="entry name" value="AtzG-like"/>
</dbReference>
<name>A0ABU1DD38_9HYPH</name>
<accession>A0ABU1DD38</accession>
<sequence length="69" mass="7504">MSEDADKLDAHLDAATALLELRVAPEWRGSILSHLDATMKAARFVSEFPLDDEVEPAPVFAPAAREDAL</sequence>
<organism evidence="1 2">
    <name type="scientific">Chelatococcus sambhunathii</name>
    <dbReference type="NCBI Taxonomy" id="363953"/>
    <lineage>
        <taxon>Bacteria</taxon>
        <taxon>Pseudomonadati</taxon>
        <taxon>Pseudomonadota</taxon>
        <taxon>Alphaproteobacteria</taxon>
        <taxon>Hyphomicrobiales</taxon>
        <taxon>Chelatococcaceae</taxon>
        <taxon>Chelatococcus</taxon>
    </lineage>
</organism>
<evidence type="ECO:0000313" key="1">
    <source>
        <dbReference type="EMBL" id="MDR4306027.1"/>
    </source>
</evidence>
<gene>
    <name evidence="1" type="ORF">IHQ68_05255</name>
</gene>
<dbReference type="EMBL" id="JADBEO010000008">
    <property type="protein sequence ID" value="MDR4306027.1"/>
    <property type="molecule type" value="Genomic_DNA"/>
</dbReference>
<reference evidence="1" key="1">
    <citation type="submission" date="2020-10" db="EMBL/GenBank/DDBJ databases">
        <authorList>
            <person name="Abbas A."/>
            <person name="Razzaq R."/>
            <person name="Waqas M."/>
            <person name="Abbas N."/>
            <person name="Nielsen T.K."/>
            <person name="Hansen L.H."/>
            <person name="Hussain S."/>
            <person name="Shahid M."/>
        </authorList>
    </citation>
    <scope>NUCLEOTIDE SEQUENCE</scope>
    <source>
        <strain evidence="1">S14</strain>
    </source>
</reference>